<evidence type="ECO:0000313" key="3">
    <source>
        <dbReference type="Proteomes" id="UP000198666"/>
    </source>
</evidence>
<dbReference type="AlphaFoldDB" id="A0A1G6QFP1"/>
<accession>A0A1G6QFP1</accession>
<keyword evidence="3" id="KW-1185">Reference proteome</keyword>
<evidence type="ECO:0000313" key="2">
    <source>
        <dbReference type="EMBL" id="SDC90475.1"/>
    </source>
</evidence>
<feature type="transmembrane region" description="Helical" evidence="1">
    <location>
        <begin position="82"/>
        <end position="106"/>
    </location>
</feature>
<name>A0A1G6QFP1_9BACI</name>
<keyword evidence="1" id="KW-0812">Transmembrane</keyword>
<dbReference type="Proteomes" id="UP000198666">
    <property type="component" value="Unassembled WGS sequence"/>
</dbReference>
<organism evidence="2 3">
    <name type="scientific">Terribacillus halophilus</name>
    <dbReference type="NCBI Taxonomy" id="361279"/>
    <lineage>
        <taxon>Bacteria</taxon>
        <taxon>Bacillati</taxon>
        <taxon>Bacillota</taxon>
        <taxon>Bacilli</taxon>
        <taxon>Bacillales</taxon>
        <taxon>Bacillaceae</taxon>
        <taxon>Terribacillus</taxon>
    </lineage>
</organism>
<dbReference type="OrthoDB" id="2868461at2"/>
<keyword evidence="1" id="KW-0472">Membrane</keyword>
<keyword evidence="1" id="KW-1133">Transmembrane helix</keyword>
<dbReference type="EMBL" id="FMZB01000005">
    <property type="protein sequence ID" value="SDC90475.1"/>
    <property type="molecule type" value="Genomic_DNA"/>
</dbReference>
<proteinExistence type="predicted"/>
<protein>
    <submittedName>
        <fullName evidence="2">Uncharacterized protein</fullName>
    </submittedName>
</protein>
<feature type="transmembrane region" description="Helical" evidence="1">
    <location>
        <begin position="112"/>
        <end position="132"/>
    </location>
</feature>
<feature type="transmembrane region" description="Helical" evidence="1">
    <location>
        <begin position="41"/>
        <end position="62"/>
    </location>
</feature>
<dbReference type="STRING" id="361279.SAMN05421663_10539"/>
<sequence length="135" mass="14886">MRKMKKRYELLIYVFITLCSFVGLGLGVELAGGQLPLGSDLLFIILAGVIGGIGFPMLLSWFKRKQREPDMDERTFRMMKDYLLGAFVVVSLFSGVLLLVLVGIGYSTIELGLIAVYGGAIVILMTAGLFVVKRF</sequence>
<gene>
    <name evidence="2" type="ORF">SAMN05421663_10539</name>
</gene>
<dbReference type="RefSeq" id="WP_093727140.1">
    <property type="nucleotide sequence ID" value="NZ_FMZB01000005.1"/>
</dbReference>
<evidence type="ECO:0000256" key="1">
    <source>
        <dbReference type="SAM" id="Phobius"/>
    </source>
</evidence>
<reference evidence="3" key="1">
    <citation type="submission" date="2016-10" db="EMBL/GenBank/DDBJ databases">
        <authorList>
            <person name="Varghese N."/>
            <person name="Submissions S."/>
        </authorList>
    </citation>
    <scope>NUCLEOTIDE SEQUENCE [LARGE SCALE GENOMIC DNA]</scope>
    <source>
        <strain evidence="3">DSM 21620</strain>
    </source>
</reference>